<dbReference type="Proteomes" id="UP000534306">
    <property type="component" value="Unassembled WGS sequence"/>
</dbReference>
<proteinExistence type="inferred from homology"/>
<dbReference type="GO" id="GO:0004176">
    <property type="term" value="F:ATP-dependent peptidase activity"/>
    <property type="evidence" value="ECO:0007669"/>
    <property type="project" value="InterPro"/>
</dbReference>
<reference evidence="3 6" key="2">
    <citation type="submission" date="2020-08" db="EMBL/GenBank/DDBJ databases">
        <title>Sequencing the genomes of 1000 actinobacteria strains.</title>
        <authorList>
            <person name="Klenk H.-P."/>
        </authorList>
    </citation>
    <scope>NUCLEOTIDE SEQUENCE [LARGE SCALE GENOMIC DNA]</scope>
    <source>
        <strain evidence="3 6">DSM 15626</strain>
    </source>
</reference>
<dbReference type="GO" id="GO:0051117">
    <property type="term" value="F:ATPase binding"/>
    <property type="evidence" value="ECO:0007669"/>
    <property type="project" value="TreeGrafter"/>
</dbReference>
<organism evidence="4 5">
    <name type="scientific">Kribbella sandramycini</name>
    <dbReference type="NCBI Taxonomy" id="60450"/>
    <lineage>
        <taxon>Bacteria</taxon>
        <taxon>Bacillati</taxon>
        <taxon>Actinomycetota</taxon>
        <taxon>Actinomycetes</taxon>
        <taxon>Propionibacteriales</taxon>
        <taxon>Kribbellaceae</taxon>
        <taxon>Kribbella</taxon>
    </lineage>
</organism>
<dbReference type="PRINTS" id="PR00127">
    <property type="entry name" value="CLPPROTEASEP"/>
</dbReference>
<dbReference type="InterPro" id="IPR023562">
    <property type="entry name" value="ClpP/TepA"/>
</dbReference>
<evidence type="ECO:0000313" key="6">
    <source>
        <dbReference type="Proteomes" id="UP000553957"/>
    </source>
</evidence>
<keyword evidence="5" id="KW-1185">Reference proteome</keyword>
<evidence type="ECO:0000256" key="1">
    <source>
        <dbReference type="ARBA" id="ARBA00007039"/>
    </source>
</evidence>
<reference evidence="4 5" key="1">
    <citation type="submission" date="2020-05" db="EMBL/GenBank/DDBJ databases">
        <title>Genome sequence of Kribbella sandramycini ATCC 39419.</title>
        <authorList>
            <person name="Maclea K.S."/>
            <person name="Fair J.L."/>
        </authorList>
    </citation>
    <scope>NUCLEOTIDE SEQUENCE [LARGE SCALE GENOMIC DNA]</scope>
    <source>
        <strain evidence="4 5">ATCC 39419</strain>
    </source>
</reference>
<dbReference type="GO" id="GO:0004252">
    <property type="term" value="F:serine-type endopeptidase activity"/>
    <property type="evidence" value="ECO:0007669"/>
    <property type="project" value="InterPro"/>
</dbReference>
<dbReference type="GO" id="GO:0009368">
    <property type="term" value="C:endopeptidase Clp complex"/>
    <property type="evidence" value="ECO:0007669"/>
    <property type="project" value="TreeGrafter"/>
</dbReference>
<dbReference type="GO" id="GO:0006515">
    <property type="term" value="P:protein quality control for misfolded or incompletely synthesized proteins"/>
    <property type="evidence" value="ECO:0007669"/>
    <property type="project" value="TreeGrafter"/>
</dbReference>
<gene>
    <name evidence="3" type="ORF">HNR71_000052</name>
    <name evidence="4" type="ORF">HPO96_37090</name>
</gene>
<dbReference type="EMBL" id="JACHKF010000001">
    <property type="protein sequence ID" value="MBB6564415.1"/>
    <property type="molecule type" value="Genomic_DNA"/>
</dbReference>
<keyword evidence="3" id="KW-0645">Protease</keyword>
<evidence type="ECO:0000313" key="3">
    <source>
        <dbReference type="EMBL" id="MBB6564415.1"/>
    </source>
</evidence>
<protein>
    <recommendedName>
        <fullName evidence="2">ATP-dependent Clp protease proteolytic subunit</fullName>
    </recommendedName>
</protein>
<dbReference type="EMBL" id="JABJRC010000018">
    <property type="protein sequence ID" value="NOL45876.1"/>
    <property type="molecule type" value="Genomic_DNA"/>
</dbReference>
<evidence type="ECO:0000313" key="4">
    <source>
        <dbReference type="EMBL" id="NOL45876.1"/>
    </source>
</evidence>
<comment type="similarity">
    <text evidence="1 2">Belongs to the peptidase S14 family.</text>
</comment>
<dbReference type="Proteomes" id="UP000553957">
    <property type="component" value="Unassembled WGS sequence"/>
</dbReference>
<dbReference type="PANTHER" id="PTHR10381:SF11">
    <property type="entry name" value="ATP-DEPENDENT CLP PROTEASE PROTEOLYTIC SUBUNIT, MITOCHONDRIAL"/>
    <property type="match status" value="1"/>
</dbReference>
<dbReference type="Gene3D" id="3.90.226.10">
    <property type="entry name" value="2-enoyl-CoA Hydratase, Chain A, domain 1"/>
    <property type="match status" value="1"/>
</dbReference>
<evidence type="ECO:0000313" key="5">
    <source>
        <dbReference type="Proteomes" id="UP000534306"/>
    </source>
</evidence>
<dbReference type="SUPFAM" id="SSF52096">
    <property type="entry name" value="ClpP/crotonase"/>
    <property type="match status" value="1"/>
</dbReference>
<sequence>MIRKTLDRLAKRFPLSTKDDELRTYYFDTEVTTRSVSAAVKKLDDWAKESDAPIEIVLHSPGGLVDAGFWFVEEVRHIAKSHEVYTRAAGITASMAGLMLQAGTERIIGHESRLHLHPPSSGVWGNVHEIRETYEHLEETYSRMCELYASRGKLTADEIRAEVDSRCDWYLTPQEALDAGFADSIF</sequence>
<dbReference type="RefSeq" id="WP_171679175.1">
    <property type="nucleotide sequence ID" value="NZ_BAAAGT010000022.1"/>
</dbReference>
<comment type="caution">
    <text evidence="4">The sequence shown here is derived from an EMBL/GenBank/DDBJ whole genome shotgun (WGS) entry which is preliminary data.</text>
</comment>
<dbReference type="AlphaFoldDB" id="A0A7Y4P3G9"/>
<dbReference type="InterPro" id="IPR029045">
    <property type="entry name" value="ClpP/crotonase-like_dom_sf"/>
</dbReference>
<keyword evidence="3" id="KW-0378">Hydrolase</keyword>
<accession>A0A7Y4P3G9</accession>
<dbReference type="PANTHER" id="PTHR10381">
    <property type="entry name" value="ATP-DEPENDENT CLP PROTEASE PROTEOLYTIC SUBUNIT"/>
    <property type="match status" value="1"/>
</dbReference>
<dbReference type="Pfam" id="PF00574">
    <property type="entry name" value="CLP_protease"/>
    <property type="match status" value="1"/>
</dbReference>
<evidence type="ECO:0000256" key="2">
    <source>
        <dbReference type="RuleBase" id="RU003567"/>
    </source>
</evidence>
<name>A0A7Y4P3G9_9ACTN</name>
<dbReference type="InterPro" id="IPR001907">
    <property type="entry name" value="ClpP"/>
</dbReference>